<dbReference type="InterPro" id="IPR038488">
    <property type="entry name" value="Integrase_DNA-bd_sf"/>
</dbReference>
<dbReference type="PANTHER" id="PTHR30629:SF2">
    <property type="entry name" value="PROPHAGE INTEGRASE INTS-RELATED"/>
    <property type="match status" value="1"/>
</dbReference>
<dbReference type="PANTHER" id="PTHR30629">
    <property type="entry name" value="PROPHAGE INTEGRASE"/>
    <property type="match status" value="1"/>
</dbReference>
<dbReference type="InterPro" id="IPR002104">
    <property type="entry name" value="Integrase_catalytic"/>
</dbReference>
<dbReference type="CDD" id="cd00801">
    <property type="entry name" value="INT_P4_C"/>
    <property type="match status" value="1"/>
</dbReference>
<dbReference type="PROSITE" id="PS51898">
    <property type="entry name" value="TYR_RECOMBINASE"/>
    <property type="match status" value="1"/>
</dbReference>
<feature type="domain" description="Tyr recombinase" evidence="5">
    <location>
        <begin position="214"/>
        <end position="385"/>
    </location>
</feature>
<comment type="similarity">
    <text evidence="1">Belongs to the 'phage' integrase family.</text>
</comment>
<keyword evidence="4" id="KW-0233">DNA recombination</keyword>
<dbReference type="Gene3D" id="1.10.150.130">
    <property type="match status" value="1"/>
</dbReference>
<dbReference type="GO" id="GO:0006310">
    <property type="term" value="P:DNA recombination"/>
    <property type="evidence" value="ECO:0007669"/>
    <property type="project" value="UniProtKB-KW"/>
</dbReference>
<name>A0A9X1RAB7_9BRAD</name>
<evidence type="ECO:0000256" key="3">
    <source>
        <dbReference type="ARBA" id="ARBA00023125"/>
    </source>
</evidence>
<dbReference type="EMBL" id="JAKLTY010000010">
    <property type="protein sequence ID" value="MCG2628301.1"/>
    <property type="molecule type" value="Genomic_DNA"/>
</dbReference>
<dbReference type="Proteomes" id="UP001139054">
    <property type="component" value="Unassembled WGS sequence"/>
</dbReference>
<evidence type="ECO:0000313" key="6">
    <source>
        <dbReference type="EMBL" id="MCG2628301.1"/>
    </source>
</evidence>
<gene>
    <name evidence="6" type="ORF">L6654_16845</name>
</gene>
<dbReference type="AlphaFoldDB" id="A0A9X1RAB7"/>
<dbReference type="GO" id="GO:0003677">
    <property type="term" value="F:DNA binding"/>
    <property type="evidence" value="ECO:0007669"/>
    <property type="project" value="UniProtKB-KW"/>
</dbReference>
<evidence type="ECO:0000256" key="2">
    <source>
        <dbReference type="ARBA" id="ARBA00022908"/>
    </source>
</evidence>
<proteinExistence type="inferred from homology"/>
<dbReference type="InterPro" id="IPR013762">
    <property type="entry name" value="Integrase-like_cat_sf"/>
</dbReference>
<dbReference type="InterPro" id="IPR010998">
    <property type="entry name" value="Integrase_recombinase_N"/>
</dbReference>
<sequence length="407" mass="45739">MKLTQTRLAGLKLEQGETDKIFFDDQIPSFGLRLREGGSRKFVLHYRIGGRQRRLTIGTPSTALTLEVARQRANKALLDLGEGKDPAVEKAMLKEGAKITFKSVAVDYLGVLEKRVEAGELKPRAYEQIETHLTKHFKPLDRLVLGSINRATIATRLREIGKERGLVAADRARSNLSTFFGWAIGEGICETNPVDGTNRQSGEYVERARSLIQMHGEKPNYDELIAVWKGAPENEYGKIVRLLILTLCRRDEIGSLERAEIDKENRLIRLSGERTKNGREHIVPLSDPAMAILETIDEKKDRELVFGWGKGGYSGWSKSKAELEEAVPSKKPWTLHDLRRTGRTGLGILGVAPHVAEAVLNHLPPKLTRTYDKNKYEKEKREALDLWAAHLMRLVSGEQSNVVPLRA</sequence>
<dbReference type="Pfam" id="PF13356">
    <property type="entry name" value="Arm-DNA-bind_3"/>
    <property type="match status" value="1"/>
</dbReference>
<dbReference type="RefSeq" id="WP_237890442.1">
    <property type="nucleotide sequence ID" value="NZ_JAKLTY010000010.1"/>
</dbReference>
<keyword evidence="3" id="KW-0238">DNA-binding</keyword>
<dbReference type="Pfam" id="PF00589">
    <property type="entry name" value="Phage_integrase"/>
    <property type="match status" value="1"/>
</dbReference>
<comment type="caution">
    <text evidence="6">The sequence shown here is derived from an EMBL/GenBank/DDBJ whole genome shotgun (WGS) entry which is preliminary data.</text>
</comment>
<organism evidence="6 7">
    <name type="scientific">Bradyrhizobium zhengyangense</name>
    <dbReference type="NCBI Taxonomy" id="2911009"/>
    <lineage>
        <taxon>Bacteria</taxon>
        <taxon>Pseudomonadati</taxon>
        <taxon>Pseudomonadota</taxon>
        <taxon>Alphaproteobacteria</taxon>
        <taxon>Hyphomicrobiales</taxon>
        <taxon>Nitrobacteraceae</taxon>
        <taxon>Bradyrhizobium</taxon>
    </lineage>
</organism>
<dbReference type="GO" id="GO:0015074">
    <property type="term" value="P:DNA integration"/>
    <property type="evidence" value="ECO:0007669"/>
    <property type="project" value="UniProtKB-KW"/>
</dbReference>
<reference evidence="6" key="1">
    <citation type="submission" date="2022-01" db="EMBL/GenBank/DDBJ databases">
        <title>Genome sequnece data of strain Bradyrhizobium sp. nov.</title>
        <authorList>
            <person name="Zhang J."/>
        </authorList>
    </citation>
    <scope>NUCLEOTIDE SEQUENCE</scope>
    <source>
        <strain evidence="6">WYCCWR 13023</strain>
    </source>
</reference>
<evidence type="ECO:0000256" key="4">
    <source>
        <dbReference type="ARBA" id="ARBA00023172"/>
    </source>
</evidence>
<dbReference type="InterPro" id="IPR025166">
    <property type="entry name" value="Integrase_DNA_bind_dom"/>
</dbReference>
<dbReference type="InterPro" id="IPR050808">
    <property type="entry name" value="Phage_Integrase"/>
</dbReference>
<protein>
    <submittedName>
        <fullName evidence="6">Site-specific integrase</fullName>
    </submittedName>
</protein>
<keyword evidence="2" id="KW-0229">DNA integration</keyword>
<dbReference type="InterPro" id="IPR011010">
    <property type="entry name" value="DNA_brk_join_enz"/>
</dbReference>
<dbReference type="Gene3D" id="3.30.160.390">
    <property type="entry name" value="Integrase, DNA-binding domain"/>
    <property type="match status" value="1"/>
</dbReference>
<evidence type="ECO:0000256" key="1">
    <source>
        <dbReference type="ARBA" id="ARBA00008857"/>
    </source>
</evidence>
<dbReference type="SUPFAM" id="SSF56349">
    <property type="entry name" value="DNA breaking-rejoining enzymes"/>
    <property type="match status" value="1"/>
</dbReference>
<evidence type="ECO:0000259" key="5">
    <source>
        <dbReference type="PROSITE" id="PS51898"/>
    </source>
</evidence>
<dbReference type="Gene3D" id="1.10.443.10">
    <property type="entry name" value="Intergrase catalytic core"/>
    <property type="match status" value="1"/>
</dbReference>
<evidence type="ECO:0000313" key="7">
    <source>
        <dbReference type="Proteomes" id="UP001139054"/>
    </source>
</evidence>
<accession>A0A9X1RAB7</accession>